<feature type="chain" id="PRO_5012670857" description="WG repeat-containing protein" evidence="1">
    <location>
        <begin position="24"/>
        <end position="221"/>
    </location>
</feature>
<keyword evidence="1" id="KW-0732">Signal</keyword>
<proteinExistence type="predicted"/>
<dbReference type="OrthoDB" id="697275at2"/>
<dbReference type="InterPro" id="IPR032774">
    <property type="entry name" value="WG_beta_rep"/>
</dbReference>
<sequence length="221" mass="24704">MKKLRFIVPILACCLTVPFLSFTDDKDSYLVLQVDTTQKYEEYSYVNQKGEMVVPYKRYPLCYTDTIRTIGFVFKSDVGCVAINTQGQELFRVYMADNGNDRPVDGLFRILDESGQKMGIANMEGKVVVSPKYDAIFPYHDGLAAVAVGSKEVRPADDPEHEYTVGGKWGFIDKQGNEVVPLEYDSIANHRRVVNGKAMVLKGGKWSSLTPNPSPKGEGRD</sequence>
<dbReference type="PANTHER" id="PTHR37841:SF1">
    <property type="entry name" value="DUF3298 DOMAIN-CONTAINING PROTEIN"/>
    <property type="match status" value="1"/>
</dbReference>
<evidence type="ECO:0000256" key="1">
    <source>
        <dbReference type="SAM" id="SignalP"/>
    </source>
</evidence>
<evidence type="ECO:0000313" key="2">
    <source>
        <dbReference type="EMBL" id="BBA29877.1"/>
    </source>
</evidence>
<gene>
    <name evidence="2" type="ORF">PMEL_200403</name>
</gene>
<evidence type="ECO:0008006" key="4">
    <source>
        <dbReference type="Google" id="ProtNLM"/>
    </source>
</evidence>
<dbReference type="EMBL" id="AP018050">
    <property type="protein sequence ID" value="BBA29877.1"/>
    <property type="molecule type" value="Genomic_DNA"/>
</dbReference>
<dbReference type="RefSeq" id="WP_120174985.1">
    <property type="nucleotide sequence ID" value="NZ_AP018050.1"/>
</dbReference>
<name>A0A250KJD6_9BACT</name>
<feature type="signal peptide" evidence="1">
    <location>
        <begin position="1"/>
        <end position="23"/>
    </location>
</feature>
<dbReference type="Pfam" id="PF14903">
    <property type="entry name" value="WG_beta_rep"/>
    <property type="match status" value="2"/>
</dbReference>
<accession>A0A250KJD6</accession>
<protein>
    <recommendedName>
        <fullName evidence="4">WG repeat-containing protein</fullName>
    </recommendedName>
</protein>
<organism evidence="2 3">
    <name type="scientific">Prevotella melaninogenica</name>
    <dbReference type="NCBI Taxonomy" id="28132"/>
    <lineage>
        <taxon>Bacteria</taxon>
        <taxon>Pseudomonadati</taxon>
        <taxon>Bacteroidota</taxon>
        <taxon>Bacteroidia</taxon>
        <taxon>Bacteroidales</taxon>
        <taxon>Prevotellaceae</taxon>
        <taxon>Prevotella</taxon>
    </lineage>
</organism>
<dbReference type="AlphaFoldDB" id="A0A250KJD6"/>
<dbReference type="Proteomes" id="UP000267517">
    <property type="component" value="Chromosome II"/>
</dbReference>
<dbReference type="PANTHER" id="PTHR37841">
    <property type="entry name" value="GLR2918 PROTEIN"/>
    <property type="match status" value="1"/>
</dbReference>
<reference evidence="2 3" key="1">
    <citation type="submission" date="2017-05" db="EMBL/GenBank/DDBJ databases">
        <title>whole genome sequence of Prevotella melaninogenica GAI 07411.</title>
        <authorList>
            <person name="Kondo Y."/>
            <person name="Hoshino T."/>
        </authorList>
    </citation>
    <scope>NUCLEOTIDE SEQUENCE [LARGE SCALE GENOMIC DNA]</scope>
    <source>
        <strain evidence="2 3">GAI 07411</strain>
    </source>
</reference>
<evidence type="ECO:0000313" key="3">
    <source>
        <dbReference type="Proteomes" id="UP000267517"/>
    </source>
</evidence>